<dbReference type="RefSeq" id="XP_056524445.1">
    <property type="nucleotide sequence ID" value="XM_056662332.1"/>
</dbReference>
<sequence length="220" mass="24907">MADTFGLKPEGLEYSDLKEGKIPKITDVMDTHARTLRLRRPTEGHSCIQPWLVHCMGRWVEAGLISWPEYFALGAYVGTTLDIPDSPYAQSRKEPDFFFRPQLASALPANALKWAGPSQGTVSRRTEIFFEGAVTVPNGNRRKSGDWLLMTNLSWFRPSQSFLFLNPNPPYTQRLEITYGDVFSSALQPGRNPRDILYLDLDSLRDEARYSFGLMNLASV</sequence>
<dbReference type="OrthoDB" id="4368470at2759"/>
<dbReference type="EMBL" id="JAPQKL010000002">
    <property type="protein sequence ID" value="KAJ5142801.1"/>
    <property type="molecule type" value="Genomic_DNA"/>
</dbReference>
<accession>A0A9W9L8I4</accession>
<protein>
    <submittedName>
        <fullName evidence="1">Uncharacterized protein</fullName>
    </submittedName>
</protein>
<name>A0A9W9L8I4_9EURO</name>
<organism evidence="1 2">
    <name type="scientific">Penicillium bovifimosum</name>
    <dbReference type="NCBI Taxonomy" id="126998"/>
    <lineage>
        <taxon>Eukaryota</taxon>
        <taxon>Fungi</taxon>
        <taxon>Dikarya</taxon>
        <taxon>Ascomycota</taxon>
        <taxon>Pezizomycotina</taxon>
        <taxon>Eurotiomycetes</taxon>
        <taxon>Eurotiomycetidae</taxon>
        <taxon>Eurotiales</taxon>
        <taxon>Aspergillaceae</taxon>
        <taxon>Penicillium</taxon>
    </lineage>
</organism>
<gene>
    <name evidence="1" type="ORF">N7515_001588</name>
</gene>
<evidence type="ECO:0000313" key="1">
    <source>
        <dbReference type="EMBL" id="KAJ5142801.1"/>
    </source>
</evidence>
<reference evidence="1" key="2">
    <citation type="journal article" date="2023" name="IMA Fungus">
        <title>Comparative genomic study of the Penicillium genus elucidates a diverse pangenome and 15 lateral gene transfer events.</title>
        <authorList>
            <person name="Petersen C."/>
            <person name="Sorensen T."/>
            <person name="Nielsen M.R."/>
            <person name="Sondergaard T.E."/>
            <person name="Sorensen J.L."/>
            <person name="Fitzpatrick D.A."/>
            <person name="Frisvad J.C."/>
            <person name="Nielsen K.L."/>
        </authorList>
    </citation>
    <scope>NUCLEOTIDE SEQUENCE</scope>
    <source>
        <strain evidence="1">IBT 22155</strain>
    </source>
</reference>
<keyword evidence="2" id="KW-1185">Reference proteome</keyword>
<dbReference type="AlphaFoldDB" id="A0A9W9L8I4"/>
<comment type="caution">
    <text evidence="1">The sequence shown here is derived from an EMBL/GenBank/DDBJ whole genome shotgun (WGS) entry which is preliminary data.</text>
</comment>
<evidence type="ECO:0000313" key="2">
    <source>
        <dbReference type="Proteomes" id="UP001149079"/>
    </source>
</evidence>
<dbReference type="GeneID" id="81401502"/>
<dbReference type="Proteomes" id="UP001149079">
    <property type="component" value="Unassembled WGS sequence"/>
</dbReference>
<proteinExistence type="predicted"/>
<reference evidence="1" key="1">
    <citation type="submission" date="2022-11" db="EMBL/GenBank/DDBJ databases">
        <authorList>
            <person name="Petersen C."/>
        </authorList>
    </citation>
    <scope>NUCLEOTIDE SEQUENCE</scope>
    <source>
        <strain evidence="1">IBT 22155</strain>
    </source>
</reference>